<comment type="caution">
    <text evidence="1">The sequence shown here is derived from an EMBL/GenBank/DDBJ whole genome shotgun (WGS) entry which is preliminary data.</text>
</comment>
<sequence length="47" mass="4977">MKKVIFSVVLIGTILISGLVGYADQESHAGKQTELGSAVFSLNVLNK</sequence>
<protein>
    <recommendedName>
        <fullName evidence="3">Phr family secreted Rap phosphatase inhibitor</fullName>
    </recommendedName>
</protein>
<dbReference type="Proteomes" id="UP000199735">
    <property type="component" value="Unassembled WGS sequence"/>
</dbReference>
<dbReference type="AlphaFoldDB" id="A0AAX2EJW3"/>
<accession>A0AAX2EJW3</accession>
<dbReference type="RefSeq" id="WP_164493502.1">
    <property type="nucleotide sequence ID" value="NZ_FOCD01000006.1"/>
</dbReference>
<dbReference type="EMBL" id="FOCD01000006">
    <property type="protein sequence ID" value="SEO08826.1"/>
    <property type="molecule type" value="Genomic_DNA"/>
</dbReference>
<organism evidence="1 2">
    <name type="scientific">Terribacillus saccharophilus</name>
    <dbReference type="NCBI Taxonomy" id="361277"/>
    <lineage>
        <taxon>Bacteria</taxon>
        <taxon>Bacillati</taxon>
        <taxon>Bacillota</taxon>
        <taxon>Bacilli</taxon>
        <taxon>Bacillales</taxon>
        <taxon>Bacillaceae</taxon>
        <taxon>Terribacillus</taxon>
    </lineage>
</organism>
<evidence type="ECO:0000313" key="1">
    <source>
        <dbReference type="EMBL" id="SEO08826.1"/>
    </source>
</evidence>
<name>A0AAX2EJW3_9BACI</name>
<reference evidence="1 2" key="1">
    <citation type="submission" date="2016-10" db="EMBL/GenBank/DDBJ databases">
        <authorList>
            <person name="Varghese N."/>
            <person name="Submissions S."/>
        </authorList>
    </citation>
    <scope>NUCLEOTIDE SEQUENCE [LARGE SCALE GENOMIC DNA]</scope>
    <source>
        <strain evidence="1 2">DSM 21619</strain>
    </source>
</reference>
<evidence type="ECO:0000313" key="2">
    <source>
        <dbReference type="Proteomes" id="UP000199735"/>
    </source>
</evidence>
<proteinExistence type="predicted"/>
<evidence type="ECO:0008006" key="3">
    <source>
        <dbReference type="Google" id="ProtNLM"/>
    </source>
</evidence>
<gene>
    <name evidence="1" type="ORF">SAMN04489762_3458</name>
</gene>